<dbReference type="GO" id="GO:0000155">
    <property type="term" value="F:phosphorelay sensor kinase activity"/>
    <property type="evidence" value="ECO:0007669"/>
    <property type="project" value="InterPro"/>
</dbReference>
<dbReference type="RefSeq" id="WP_169226102.1">
    <property type="nucleotide sequence ID" value="NZ_JABBGC010000002.1"/>
</dbReference>
<feature type="domain" description="Signal transduction histidine kinase internal region" evidence="2">
    <location>
        <begin position="170"/>
        <end position="249"/>
    </location>
</feature>
<gene>
    <name evidence="3" type="ORF">HHL17_17340</name>
</gene>
<dbReference type="Pfam" id="PF06580">
    <property type="entry name" value="His_kinase"/>
    <property type="match status" value="1"/>
</dbReference>
<evidence type="ECO:0000313" key="3">
    <source>
        <dbReference type="EMBL" id="NML38974.1"/>
    </source>
</evidence>
<keyword evidence="3" id="KW-0418">Kinase</keyword>
<proteinExistence type="predicted"/>
<dbReference type="GO" id="GO:0016020">
    <property type="term" value="C:membrane"/>
    <property type="evidence" value="ECO:0007669"/>
    <property type="project" value="InterPro"/>
</dbReference>
<sequence length="354" mass="40660">MNLLERLHLFHRKHQVWAHICFWLAVLFFSTGERNYFYREDWFSFKTYCYNGLTLITQVLTSYLLAYLIMPMVLLKRQYLSAGALFILGMYVICVLARGITVYLQEPLSGTAPKASETPVEILTNLSKLWHVYFFRNFSVAIVFLFLKLLKDHEAVRQQSLLMEKAKAAAELRVLKNQLQPHFLFNTLNNIYALSLANSPKTAESVSRLSDMLDYILYKCDRPFVLLSEETMLLKNYIALQQLRYDKKLEVNIEITETEPVQVAPMLLLTLVENAFKHGVAGPDGKKRIDINISASLSGLRCRVQNTFDITGVGNHHAIGLQNMRQQLALIYPDKYRLETTTTSGIFTVTLTLA</sequence>
<evidence type="ECO:0000259" key="2">
    <source>
        <dbReference type="Pfam" id="PF06580"/>
    </source>
</evidence>
<organism evidence="3 4">
    <name type="scientific">Chitinophaga fulva</name>
    <dbReference type="NCBI Taxonomy" id="2728842"/>
    <lineage>
        <taxon>Bacteria</taxon>
        <taxon>Pseudomonadati</taxon>
        <taxon>Bacteroidota</taxon>
        <taxon>Chitinophagia</taxon>
        <taxon>Chitinophagales</taxon>
        <taxon>Chitinophagaceae</taxon>
        <taxon>Chitinophaga</taxon>
    </lineage>
</organism>
<dbReference type="PANTHER" id="PTHR34220:SF7">
    <property type="entry name" value="SENSOR HISTIDINE KINASE YPDA"/>
    <property type="match status" value="1"/>
</dbReference>
<feature type="transmembrane region" description="Helical" evidence="1">
    <location>
        <begin position="16"/>
        <end position="32"/>
    </location>
</feature>
<accession>A0A848GKM7</accession>
<dbReference type="Proteomes" id="UP000583266">
    <property type="component" value="Unassembled WGS sequence"/>
</dbReference>
<keyword evidence="4" id="KW-1185">Reference proteome</keyword>
<keyword evidence="1" id="KW-0812">Transmembrane</keyword>
<keyword evidence="1" id="KW-1133">Transmembrane helix</keyword>
<dbReference type="InterPro" id="IPR036890">
    <property type="entry name" value="HATPase_C_sf"/>
</dbReference>
<feature type="transmembrane region" description="Helical" evidence="1">
    <location>
        <begin position="82"/>
        <end position="104"/>
    </location>
</feature>
<feature type="transmembrane region" description="Helical" evidence="1">
    <location>
        <begin position="130"/>
        <end position="150"/>
    </location>
</feature>
<keyword evidence="1" id="KW-0472">Membrane</keyword>
<name>A0A848GKM7_9BACT</name>
<protein>
    <submittedName>
        <fullName evidence="3">Histidine kinase</fullName>
    </submittedName>
</protein>
<evidence type="ECO:0000256" key="1">
    <source>
        <dbReference type="SAM" id="Phobius"/>
    </source>
</evidence>
<dbReference type="EMBL" id="JABBGC010000002">
    <property type="protein sequence ID" value="NML38974.1"/>
    <property type="molecule type" value="Genomic_DNA"/>
</dbReference>
<dbReference type="PANTHER" id="PTHR34220">
    <property type="entry name" value="SENSOR HISTIDINE KINASE YPDA"/>
    <property type="match status" value="1"/>
</dbReference>
<dbReference type="AlphaFoldDB" id="A0A848GKM7"/>
<dbReference type="Gene3D" id="3.30.565.10">
    <property type="entry name" value="Histidine kinase-like ATPase, C-terminal domain"/>
    <property type="match status" value="1"/>
</dbReference>
<dbReference type="InterPro" id="IPR010559">
    <property type="entry name" value="Sig_transdc_His_kin_internal"/>
</dbReference>
<dbReference type="InterPro" id="IPR050640">
    <property type="entry name" value="Bact_2-comp_sensor_kinase"/>
</dbReference>
<comment type="caution">
    <text evidence="3">The sequence shown here is derived from an EMBL/GenBank/DDBJ whole genome shotgun (WGS) entry which is preliminary data.</text>
</comment>
<reference evidence="3 4" key="1">
    <citation type="submission" date="2020-04" db="EMBL/GenBank/DDBJ databases">
        <title>Chitinophaga sp. G-6-1-13 sp. nov., isolated from soil.</title>
        <authorList>
            <person name="Dahal R.H."/>
            <person name="Chaudhary D.K."/>
        </authorList>
    </citation>
    <scope>NUCLEOTIDE SEQUENCE [LARGE SCALE GENOMIC DNA]</scope>
    <source>
        <strain evidence="3 4">G-6-1-13</strain>
    </source>
</reference>
<evidence type="ECO:0000313" key="4">
    <source>
        <dbReference type="Proteomes" id="UP000583266"/>
    </source>
</evidence>
<keyword evidence="3" id="KW-0808">Transferase</keyword>
<feature type="transmembrane region" description="Helical" evidence="1">
    <location>
        <begin position="52"/>
        <end position="70"/>
    </location>
</feature>